<evidence type="ECO:0000256" key="2">
    <source>
        <dbReference type="ARBA" id="ARBA00022485"/>
    </source>
</evidence>
<dbReference type="STRING" id="1123382.SAMN02745221_01218"/>
<gene>
    <name evidence="8" type="ORF">SAMN02745221_01218</name>
</gene>
<evidence type="ECO:0000256" key="5">
    <source>
        <dbReference type="ARBA" id="ARBA00023004"/>
    </source>
</evidence>
<evidence type="ECO:0000256" key="4">
    <source>
        <dbReference type="ARBA" id="ARBA00022723"/>
    </source>
</evidence>
<evidence type="ECO:0000256" key="1">
    <source>
        <dbReference type="ARBA" id="ARBA00001966"/>
    </source>
</evidence>
<evidence type="ECO:0000313" key="8">
    <source>
        <dbReference type="EMBL" id="SHG89523.1"/>
    </source>
</evidence>
<dbReference type="SFLD" id="SFLDS00029">
    <property type="entry name" value="Radical_SAM"/>
    <property type="match status" value="1"/>
</dbReference>
<keyword evidence="6" id="KW-0411">Iron-sulfur</keyword>
<dbReference type="NCBIfam" id="TIGR04055">
    <property type="entry name" value="rSAM_NirJ2"/>
    <property type="match status" value="1"/>
</dbReference>
<dbReference type="InterPro" id="IPR027633">
    <property type="entry name" value="rSAM_NirJ2"/>
</dbReference>
<comment type="cofactor">
    <cofactor evidence="1">
        <name>[4Fe-4S] cluster</name>
        <dbReference type="ChEBI" id="CHEBI:49883"/>
    </cofactor>
</comment>
<dbReference type="SFLD" id="SFLDG01386">
    <property type="entry name" value="main_SPASM_domain-containing"/>
    <property type="match status" value="1"/>
</dbReference>
<dbReference type="InterPro" id="IPR058240">
    <property type="entry name" value="rSAM_sf"/>
</dbReference>
<dbReference type="PANTHER" id="PTHR11228">
    <property type="entry name" value="RADICAL SAM DOMAIN PROTEIN"/>
    <property type="match status" value="1"/>
</dbReference>
<dbReference type="PROSITE" id="PS51918">
    <property type="entry name" value="RADICAL_SAM"/>
    <property type="match status" value="1"/>
</dbReference>
<dbReference type="InterPro" id="IPR013785">
    <property type="entry name" value="Aldolase_TIM"/>
</dbReference>
<dbReference type="OrthoDB" id="7021155at2"/>
<dbReference type="InterPro" id="IPR007197">
    <property type="entry name" value="rSAM"/>
</dbReference>
<evidence type="ECO:0000256" key="6">
    <source>
        <dbReference type="ARBA" id="ARBA00023014"/>
    </source>
</evidence>
<sequence>MIVSWNTTNQCNMFCDHCYRDAGAKLKAELSTEEGKKLIAEIKEAGFKIMIFSGGEPLMRPDIFALGSYAAEQGLRPVLGTNGTLITQEVAFKLKEAGFMAVGVSLDSLDAEKNDRFRKLENAFNLTVEGMRNLKRAGVPFQIHTTVMDWNVDEIENIADFAVSIGAMAYHVFFLVPTGRAVNIEEEALRVVQYEKMINRLMEKQRRIDIEIKPTCAPQFIRIADKKGISLRFTRGCLAGISYCIISPLGDVQPCAYLNIPLGNVREKPFNQIWKENRILNILRTMDYGGKCGICDYKERCGGCRARAYFYSGGDFMAEDEWCLYKPKGGVKDGTHPA</sequence>
<keyword evidence="2" id="KW-0004">4Fe-4S</keyword>
<dbReference type="Gene3D" id="3.20.20.70">
    <property type="entry name" value="Aldolase class I"/>
    <property type="match status" value="1"/>
</dbReference>
<dbReference type="GO" id="GO:0051539">
    <property type="term" value="F:4 iron, 4 sulfur cluster binding"/>
    <property type="evidence" value="ECO:0007669"/>
    <property type="project" value="UniProtKB-KW"/>
</dbReference>
<dbReference type="CDD" id="cd21123">
    <property type="entry name" value="SPASM_MftC-like"/>
    <property type="match status" value="1"/>
</dbReference>
<proteinExistence type="predicted"/>
<dbReference type="Proteomes" id="UP000242329">
    <property type="component" value="Unassembled WGS sequence"/>
</dbReference>
<dbReference type="Pfam" id="PF04055">
    <property type="entry name" value="Radical_SAM"/>
    <property type="match status" value="1"/>
</dbReference>
<dbReference type="InterPro" id="IPR023885">
    <property type="entry name" value="4Fe4S-binding_SPASM_dom"/>
</dbReference>
<accession>A0A1M5NKR7</accession>
<evidence type="ECO:0000259" key="7">
    <source>
        <dbReference type="PROSITE" id="PS51918"/>
    </source>
</evidence>
<dbReference type="InterPro" id="IPR006638">
    <property type="entry name" value="Elp3/MiaA/NifB-like_rSAM"/>
</dbReference>
<dbReference type="InterPro" id="IPR050377">
    <property type="entry name" value="Radical_SAM_PqqE_MftC-like"/>
</dbReference>
<organism evidence="8 9">
    <name type="scientific">Thermosyntropha lipolytica DSM 11003</name>
    <dbReference type="NCBI Taxonomy" id="1123382"/>
    <lineage>
        <taxon>Bacteria</taxon>
        <taxon>Bacillati</taxon>
        <taxon>Bacillota</taxon>
        <taxon>Clostridia</taxon>
        <taxon>Eubacteriales</taxon>
        <taxon>Syntrophomonadaceae</taxon>
        <taxon>Thermosyntropha</taxon>
    </lineage>
</organism>
<keyword evidence="9" id="KW-1185">Reference proteome</keyword>
<protein>
    <submittedName>
        <fullName evidence="8">Putative heme d1 biosynthesis radical SAM protein NirJ2</fullName>
    </submittedName>
</protein>
<feature type="domain" description="Radical SAM core" evidence="7">
    <location>
        <begin position="1"/>
        <end position="211"/>
    </location>
</feature>
<dbReference type="InterPro" id="IPR017200">
    <property type="entry name" value="PqqE-like"/>
</dbReference>
<dbReference type="NCBIfam" id="TIGR04085">
    <property type="entry name" value="rSAM_more_4Fe4S"/>
    <property type="match status" value="1"/>
</dbReference>
<dbReference type="PANTHER" id="PTHR11228:SF34">
    <property type="entry name" value="TUNGSTEN-CONTAINING ALDEHYDE FERREDOXIN OXIDOREDUCTASE COFACTOR MODIFYING PROTEIN"/>
    <property type="match status" value="1"/>
</dbReference>
<keyword evidence="3" id="KW-0949">S-adenosyl-L-methionine</keyword>
<dbReference type="RefSeq" id="WP_073091582.1">
    <property type="nucleotide sequence ID" value="NZ_FQWY01000017.1"/>
</dbReference>
<dbReference type="Pfam" id="PF13186">
    <property type="entry name" value="SPASM"/>
    <property type="match status" value="1"/>
</dbReference>
<dbReference type="CDD" id="cd01335">
    <property type="entry name" value="Radical_SAM"/>
    <property type="match status" value="1"/>
</dbReference>
<dbReference type="GO" id="GO:0046872">
    <property type="term" value="F:metal ion binding"/>
    <property type="evidence" value="ECO:0007669"/>
    <property type="project" value="UniProtKB-KW"/>
</dbReference>
<keyword evidence="4" id="KW-0479">Metal-binding</keyword>
<evidence type="ECO:0000256" key="3">
    <source>
        <dbReference type="ARBA" id="ARBA00022691"/>
    </source>
</evidence>
<name>A0A1M5NKR7_9FIRM</name>
<dbReference type="SUPFAM" id="SSF102114">
    <property type="entry name" value="Radical SAM enzymes"/>
    <property type="match status" value="1"/>
</dbReference>
<dbReference type="GO" id="GO:0003824">
    <property type="term" value="F:catalytic activity"/>
    <property type="evidence" value="ECO:0007669"/>
    <property type="project" value="InterPro"/>
</dbReference>
<dbReference type="SMART" id="SM00729">
    <property type="entry name" value="Elp3"/>
    <property type="match status" value="1"/>
</dbReference>
<reference evidence="9" key="1">
    <citation type="submission" date="2016-11" db="EMBL/GenBank/DDBJ databases">
        <authorList>
            <person name="Varghese N."/>
            <person name="Submissions S."/>
        </authorList>
    </citation>
    <scope>NUCLEOTIDE SEQUENCE [LARGE SCALE GENOMIC DNA]</scope>
    <source>
        <strain evidence="9">DSM 11003</strain>
    </source>
</reference>
<evidence type="ECO:0000313" key="9">
    <source>
        <dbReference type="Proteomes" id="UP000242329"/>
    </source>
</evidence>
<dbReference type="AlphaFoldDB" id="A0A1M5NKR7"/>
<keyword evidence="5" id="KW-0408">Iron</keyword>
<dbReference type="EMBL" id="FQWY01000017">
    <property type="protein sequence ID" value="SHG89523.1"/>
    <property type="molecule type" value="Genomic_DNA"/>
</dbReference>
<dbReference type="SFLD" id="SFLDG01067">
    <property type="entry name" value="SPASM/twitch_domain_containing"/>
    <property type="match status" value="1"/>
</dbReference>
<dbReference type="PIRSF" id="PIRSF037420">
    <property type="entry name" value="PQQ_syn_pqqE"/>
    <property type="match status" value="1"/>
</dbReference>